<evidence type="ECO:0000256" key="1">
    <source>
        <dbReference type="SAM" id="MobiDB-lite"/>
    </source>
</evidence>
<name>A0A7R9AFU6_9CRUS</name>
<accession>A0A7R9AFU6</accession>
<evidence type="ECO:0000313" key="2">
    <source>
        <dbReference type="EMBL" id="CAD7253326.1"/>
    </source>
</evidence>
<keyword evidence="3" id="KW-1185">Reference proteome</keyword>
<feature type="region of interest" description="Disordered" evidence="1">
    <location>
        <begin position="50"/>
        <end position="84"/>
    </location>
</feature>
<feature type="non-terminal residue" evidence="2">
    <location>
        <position position="126"/>
    </location>
</feature>
<dbReference type="PANTHER" id="PTHR31649">
    <property type="entry name" value="AGAP009604-PA"/>
    <property type="match status" value="1"/>
</dbReference>
<dbReference type="SMART" id="SM00696">
    <property type="entry name" value="DM9"/>
    <property type="match status" value="1"/>
</dbReference>
<dbReference type="AlphaFoldDB" id="A0A7R9AFU6"/>
<proteinExistence type="predicted"/>
<dbReference type="Pfam" id="PF11901">
    <property type="entry name" value="DM9"/>
    <property type="match status" value="1"/>
</dbReference>
<dbReference type="PANTHER" id="PTHR31649:SF1">
    <property type="entry name" value="FARNESOIC ACID O-METHYL TRANSFERASE DOMAIN-CONTAINING PROTEIN"/>
    <property type="match status" value="1"/>
</dbReference>
<organism evidence="2">
    <name type="scientific">Darwinula stevensoni</name>
    <dbReference type="NCBI Taxonomy" id="69355"/>
    <lineage>
        <taxon>Eukaryota</taxon>
        <taxon>Metazoa</taxon>
        <taxon>Ecdysozoa</taxon>
        <taxon>Arthropoda</taxon>
        <taxon>Crustacea</taxon>
        <taxon>Oligostraca</taxon>
        <taxon>Ostracoda</taxon>
        <taxon>Podocopa</taxon>
        <taxon>Podocopida</taxon>
        <taxon>Darwinulocopina</taxon>
        <taxon>Darwinuloidea</taxon>
        <taxon>Darwinulidae</taxon>
        <taxon>Darwinula</taxon>
    </lineage>
</organism>
<feature type="compositionally biased region" description="Polar residues" evidence="1">
    <location>
        <begin position="55"/>
        <end position="64"/>
    </location>
</feature>
<evidence type="ECO:0000313" key="3">
    <source>
        <dbReference type="Proteomes" id="UP000677054"/>
    </source>
</evidence>
<dbReference type="Proteomes" id="UP000677054">
    <property type="component" value="Unassembled WGS sequence"/>
</dbReference>
<sequence length="126" mass="13375">MKRQCGGQRVVYSYSYSYSTPTVNSCSSTVKACTQTTKACTQTAKACTPTATASKVASSNNEQSTPKEIERKEEPCKDPTRWVEASGGEVPIGAVVGGEDGGEALYVARAEHEGDMLPGKLVPSHR</sequence>
<reference evidence="2" key="1">
    <citation type="submission" date="2020-11" db="EMBL/GenBank/DDBJ databases">
        <authorList>
            <person name="Tran Van P."/>
        </authorList>
    </citation>
    <scope>NUCLEOTIDE SEQUENCE</scope>
</reference>
<gene>
    <name evidence="2" type="ORF">DSTB1V02_LOCUS13076</name>
</gene>
<feature type="compositionally biased region" description="Basic and acidic residues" evidence="1">
    <location>
        <begin position="65"/>
        <end position="81"/>
    </location>
</feature>
<dbReference type="EMBL" id="CAJPEV010005656">
    <property type="protein sequence ID" value="CAG0903379.1"/>
    <property type="molecule type" value="Genomic_DNA"/>
</dbReference>
<dbReference type="InterPro" id="IPR006616">
    <property type="entry name" value="DM9_repeat"/>
</dbReference>
<dbReference type="EMBL" id="LR905173">
    <property type="protein sequence ID" value="CAD7253326.1"/>
    <property type="molecule type" value="Genomic_DNA"/>
</dbReference>
<protein>
    <submittedName>
        <fullName evidence="2">Uncharacterized protein</fullName>
    </submittedName>
</protein>